<dbReference type="InParanoid" id="T1EZP0"/>
<name>T1EZP0_HELRO</name>
<dbReference type="STRING" id="6412.T1EZP0"/>
<dbReference type="EnsemblMetazoa" id="HelroT167688">
    <property type="protein sequence ID" value="HelroP167688"/>
    <property type="gene ID" value="HelroG167688"/>
</dbReference>
<dbReference type="FunFam" id="1.10.287.70:FF:000439">
    <property type="entry name" value="Uncharacterized protein"/>
    <property type="match status" value="1"/>
</dbReference>
<evidence type="ECO:0000259" key="7">
    <source>
        <dbReference type="Pfam" id="PF00520"/>
    </source>
</evidence>
<evidence type="ECO:0000313" key="8">
    <source>
        <dbReference type="EMBL" id="ESO09870.1"/>
    </source>
</evidence>
<dbReference type="GO" id="GO:0022832">
    <property type="term" value="F:voltage-gated channel activity"/>
    <property type="evidence" value="ECO:0007669"/>
    <property type="project" value="InterPro"/>
</dbReference>
<sequence>MQAGFLFAGFYKGSQDKYLTFKSLNTSNSGALSLDEFMNIYQHVKFRWKMESLPSQDNDRAFVTRMKHYVVVTLNFVWVIIDVSLKSSLPKDNPWMDLEFKFFGISVLFVLIYTVEMVMKWIVLGIREYCASGWNIFDCVVTLVSIIGIIMEAVLFSGLGNDKLYIVVILRPLRIIRLFKMKKSFRDIFGALFILLPRMTSLAIAMLLLYYTFAIIGMELFAQYTDQLKDCCKYGFIKNTSVQVFYAFNDSIDGYYYLNSFENIFISGVTLFELTVVNNWWIIMEGFANVVSPWSRLYFMTFYIIIMIVMAVVVAFILEAFIFRIQYRHQMEKETLEVHASQKVTIEISTDDLFNNCNINLLSNGSQLVRFHGKRKMCKSDFSVRMYANEVKEWLNVSQSATALTEQPPTSDSSQVRPTFVSTNRDDDIHQFNNNVTNCNNNHNNNSKNDDNNSCMR</sequence>
<dbReference type="eggNOG" id="KOG2301">
    <property type="taxonomic scope" value="Eukaryota"/>
</dbReference>
<dbReference type="SUPFAM" id="SSF81324">
    <property type="entry name" value="Voltage-gated potassium channels"/>
    <property type="match status" value="1"/>
</dbReference>
<dbReference type="OrthoDB" id="10068803at2759"/>
<dbReference type="Gene3D" id="1.20.120.350">
    <property type="entry name" value="Voltage-gated potassium channels. Chain C"/>
    <property type="match status" value="1"/>
</dbReference>
<dbReference type="EMBL" id="AMQM01002830">
    <property type="status" value="NOT_ANNOTATED_CDS"/>
    <property type="molecule type" value="Genomic_DNA"/>
</dbReference>
<feature type="transmembrane region" description="Helical" evidence="6">
    <location>
        <begin position="68"/>
        <end position="85"/>
    </location>
</feature>
<dbReference type="CTD" id="20202040"/>
<dbReference type="RefSeq" id="XP_009011684.1">
    <property type="nucleotide sequence ID" value="XM_009013436.1"/>
</dbReference>
<dbReference type="InterPro" id="IPR028801">
    <property type="entry name" value="TPC1_animal"/>
</dbReference>
<evidence type="ECO:0000256" key="6">
    <source>
        <dbReference type="SAM" id="Phobius"/>
    </source>
</evidence>
<feature type="transmembrane region" description="Helical" evidence="6">
    <location>
        <begin position="297"/>
        <end position="323"/>
    </location>
</feature>
<reference evidence="8 10" key="2">
    <citation type="journal article" date="2013" name="Nature">
        <title>Insights into bilaterian evolution from three spiralian genomes.</title>
        <authorList>
            <person name="Simakov O."/>
            <person name="Marletaz F."/>
            <person name="Cho S.J."/>
            <person name="Edsinger-Gonzales E."/>
            <person name="Havlak P."/>
            <person name="Hellsten U."/>
            <person name="Kuo D.H."/>
            <person name="Larsson T."/>
            <person name="Lv J."/>
            <person name="Arendt D."/>
            <person name="Savage R."/>
            <person name="Osoegawa K."/>
            <person name="de Jong P."/>
            <person name="Grimwood J."/>
            <person name="Chapman J.A."/>
            <person name="Shapiro H."/>
            <person name="Aerts A."/>
            <person name="Otillar R.P."/>
            <person name="Terry A.Y."/>
            <person name="Boore J.L."/>
            <person name="Grigoriev I.V."/>
            <person name="Lindberg D.R."/>
            <person name="Seaver E.C."/>
            <person name="Weisblat D.A."/>
            <person name="Putnam N.H."/>
            <person name="Rokhsar D.S."/>
        </authorList>
    </citation>
    <scope>NUCLEOTIDE SEQUENCE</scope>
</reference>
<dbReference type="PANTHER" id="PTHR46474">
    <property type="entry name" value="TWO PORE CALCIUM CHANNEL PROTEIN 1"/>
    <property type="match status" value="1"/>
</dbReference>
<feature type="transmembrane region" description="Helical" evidence="6">
    <location>
        <begin position="105"/>
        <end position="124"/>
    </location>
</feature>
<proteinExistence type="predicted"/>
<feature type="domain" description="Ion transport" evidence="7">
    <location>
        <begin position="71"/>
        <end position="321"/>
    </location>
</feature>
<dbReference type="Proteomes" id="UP000015101">
    <property type="component" value="Unassembled WGS sequence"/>
</dbReference>
<feature type="transmembrane region" description="Helical" evidence="6">
    <location>
        <begin position="136"/>
        <end position="157"/>
    </location>
</feature>
<dbReference type="AlphaFoldDB" id="T1EZP0"/>
<dbReference type="HOGENOM" id="CLU_528872_0_0_1"/>
<dbReference type="KEGG" id="hro:HELRODRAFT_167688"/>
<comment type="subcellular location">
    <subcellularLocation>
        <location evidence="1">Membrane</location>
        <topology evidence="1">Multi-pass membrane protein</topology>
    </subcellularLocation>
</comment>
<dbReference type="InterPro" id="IPR027359">
    <property type="entry name" value="Volt_channel_dom_sf"/>
</dbReference>
<evidence type="ECO:0000313" key="10">
    <source>
        <dbReference type="Proteomes" id="UP000015101"/>
    </source>
</evidence>
<keyword evidence="4 6" id="KW-0472">Membrane</keyword>
<keyword evidence="2 6" id="KW-0812">Transmembrane</keyword>
<dbReference type="GO" id="GO:0005765">
    <property type="term" value="C:lysosomal membrane"/>
    <property type="evidence" value="ECO:0007669"/>
    <property type="project" value="InterPro"/>
</dbReference>
<dbReference type="GO" id="GO:0005216">
    <property type="term" value="F:monoatomic ion channel activity"/>
    <property type="evidence" value="ECO:0007669"/>
    <property type="project" value="InterPro"/>
</dbReference>
<evidence type="ECO:0000256" key="5">
    <source>
        <dbReference type="SAM" id="MobiDB-lite"/>
    </source>
</evidence>
<gene>
    <name evidence="9" type="primary">20202040</name>
    <name evidence="8" type="ORF">HELRODRAFT_167688</name>
</gene>
<dbReference type="PANTHER" id="PTHR46474:SF1">
    <property type="entry name" value="TWO PORE CHANNEL PROTEIN 1"/>
    <property type="match status" value="1"/>
</dbReference>
<dbReference type="InterPro" id="IPR005821">
    <property type="entry name" value="Ion_trans_dom"/>
</dbReference>
<dbReference type="Pfam" id="PF00520">
    <property type="entry name" value="Ion_trans"/>
    <property type="match status" value="1"/>
</dbReference>
<dbReference type="Gene3D" id="1.10.287.70">
    <property type="match status" value="1"/>
</dbReference>
<organism evidence="9 10">
    <name type="scientific">Helobdella robusta</name>
    <name type="common">Californian leech</name>
    <dbReference type="NCBI Taxonomy" id="6412"/>
    <lineage>
        <taxon>Eukaryota</taxon>
        <taxon>Metazoa</taxon>
        <taxon>Spiralia</taxon>
        <taxon>Lophotrochozoa</taxon>
        <taxon>Annelida</taxon>
        <taxon>Clitellata</taxon>
        <taxon>Hirudinea</taxon>
        <taxon>Rhynchobdellida</taxon>
        <taxon>Glossiphoniidae</taxon>
        <taxon>Helobdella</taxon>
    </lineage>
</organism>
<feature type="region of interest" description="Disordered" evidence="5">
    <location>
        <begin position="435"/>
        <end position="457"/>
    </location>
</feature>
<dbReference type="OMA" id="CASGWNI"/>
<keyword evidence="3 6" id="KW-1133">Transmembrane helix</keyword>
<dbReference type="EMBL" id="KB095905">
    <property type="protein sequence ID" value="ESO09870.1"/>
    <property type="molecule type" value="Genomic_DNA"/>
</dbReference>
<feature type="compositionally biased region" description="Low complexity" evidence="5">
    <location>
        <begin position="435"/>
        <end position="447"/>
    </location>
</feature>
<evidence type="ECO:0000313" key="9">
    <source>
        <dbReference type="EnsemblMetazoa" id="HelroP167688"/>
    </source>
</evidence>
<evidence type="ECO:0000256" key="1">
    <source>
        <dbReference type="ARBA" id="ARBA00004141"/>
    </source>
</evidence>
<dbReference type="GeneID" id="20202040"/>
<keyword evidence="10" id="KW-1185">Reference proteome</keyword>
<evidence type="ECO:0000256" key="3">
    <source>
        <dbReference type="ARBA" id="ARBA00022989"/>
    </source>
</evidence>
<evidence type="ECO:0000256" key="2">
    <source>
        <dbReference type="ARBA" id="ARBA00022692"/>
    </source>
</evidence>
<accession>T1EZP0</accession>
<reference evidence="10" key="1">
    <citation type="submission" date="2012-12" db="EMBL/GenBank/DDBJ databases">
        <authorList>
            <person name="Hellsten U."/>
            <person name="Grimwood J."/>
            <person name="Chapman J.A."/>
            <person name="Shapiro H."/>
            <person name="Aerts A."/>
            <person name="Otillar R.P."/>
            <person name="Terry A.Y."/>
            <person name="Boore J.L."/>
            <person name="Simakov O."/>
            <person name="Marletaz F."/>
            <person name="Cho S.-J."/>
            <person name="Edsinger-Gonzales E."/>
            <person name="Havlak P."/>
            <person name="Kuo D.-H."/>
            <person name="Larsson T."/>
            <person name="Lv J."/>
            <person name="Arendt D."/>
            <person name="Savage R."/>
            <person name="Osoegawa K."/>
            <person name="de Jong P."/>
            <person name="Lindberg D.R."/>
            <person name="Seaver E.C."/>
            <person name="Weisblat D.A."/>
            <person name="Putnam N.H."/>
            <person name="Grigoriev I.V."/>
            <person name="Rokhsar D.S."/>
        </authorList>
    </citation>
    <scope>NUCLEOTIDE SEQUENCE</scope>
</reference>
<evidence type="ECO:0000256" key="4">
    <source>
        <dbReference type="ARBA" id="ARBA00023136"/>
    </source>
</evidence>
<feature type="transmembrane region" description="Helical" evidence="6">
    <location>
        <begin position="191"/>
        <end position="213"/>
    </location>
</feature>
<protein>
    <recommendedName>
        <fullName evidence="7">Ion transport domain-containing protein</fullName>
    </recommendedName>
</protein>
<reference evidence="9" key="3">
    <citation type="submission" date="2015-06" db="UniProtKB">
        <authorList>
            <consortium name="EnsemblMetazoa"/>
        </authorList>
    </citation>
    <scope>IDENTIFICATION</scope>
</reference>